<keyword evidence="6 8" id="KW-0472">Membrane</keyword>
<evidence type="ECO:0000256" key="1">
    <source>
        <dbReference type="ARBA" id="ARBA00004651"/>
    </source>
</evidence>
<dbReference type="EMBL" id="JBANRG010000004">
    <property type="protein sequence ID" value="KAK7466921.1"/>
    <property type="molecule type" value="Genomic_DNA"/>
</dbReference>
<feature type="transmembrane region" description="Helical" evidence="8">
    <location>
        <begin position="69"/>
        <end position="86"/>
    </location>
</feature>
<dbReference type="InterPro" id="IPR011701">
    <property type="entry name" value="MFS"/>
</dbReference>
<feature type="transmembrane region" description="Helical" evidence="8">
    <location>
        <begin position="240"/>
        <end position="258"/>
    </location>
</feature>
<feature type="transmembrane region" description="Helical" evidence="8">
    <location>
        <begin position="422"/>
        <end position="442"/>
    </location>
</feature>
<keyword evidence="5 8" id="KW-1133">Transmembrane helix</keyword>
<feature type="transmembrane region" description="Helical" evidence="8">
    <location>
        <begin position="490"/>
        <end position="510"/>
    </location>
</feature>
<dbReference type="Proteomes" id="UP001498398">
    <property type="component" value="Unassembled WGS sequence"/>
</dbReference>
<comment type="similarity">
    <text evidence="7">Belongs to the major facilitator superfamily. DHA1 family. Polyamines/proton antiporter (TC 2.A.1.2.16) subfamily.</text>
</comment>
<feature type="transmembrane region" description="Helical" evidence="8">
    <location>
        <begin position="355"/>
        <end position="374"/>
    </location>
</feature>
<dbReference type="PANTHER" id="PTHR23502">
    <property type="entry name" value="MAJOR FACILITATOR SUPERFAMILY"/>
    <property type="match status" value="1"/>
</dbReference>
<feature type="domain" description="Major facilitator superfamily (MFS) profile" evidence="9">
    <location>
        <begin position="71"/>
        <end position="514"/>
    </location>
</feature>
<gene>
    <name evidence="10" type="ORF">VKT23_003985</name>
</gene>
<keyword evidence="4 8" id="KW-0812">Transmembrane</keyword>
<dbReference type="SUPFAM" id="SSF103473">
    <property type="entry name" value="MFS general substrate transporter"/>
    <property type="match status" value="1"/>
</dbReference>
<evidence type="ECO:0000256" key="4">
    <source>
        <dbReference type="ARBA" id="ARBA00022692"/>
    </source>
</evidence>
<evidence type="ECO:0000259" key="9">
    <source>
        <dbReference type="PROSITE" id="PS50850"/>
    </source>
</evidence>
<organism evidence="10 11">
    <name type="scientific">Marasmiellus scandens</name>
    <dbReference type="NCBI Taxonomy" id="2682957"/>
    <lineage>
        <taxon>Eukaryota</taxon>
        <taxon>Fungi</taxon>
        <taxon>Dikarya</taxon>
        <taxon>Basidiomycota</taxon>
        <taxon>Agaricomycotina</taxon>
        <taxon>Agaricomycetes</taxon>
        <taxon>Agaricomycetidae</taxon>
        <taxon>Agaricales</taxon>
        <taxon>Marasmiineae</taxon>
        <taxon>Omphalotaceae</taxon>
        <taxon>Marasmiellus</taxon>
    </lineage>
</organism>
<feature type="transmembrane region" description="Helical" evidence="8">
    <location>
        <begin position="454"/>
        <end position="478"/>
    </location>
</feature>
<reference evidence="10 11" key="1">
    <citation type="submission" date="2024-01" db="EMBL/GenBank/DDBJ databases">
        <title>A draft genome for the cacao thread blight pathogen Marasmiellus scandens.</title>
        <authorList>
            <person name="Baruah I.K."/>
            <person name="Leung J."/>
            <person name="Bukari Y."/>
            <person name="Amoako-Attah I."/>
            <person name="Meinhardt L.W."/>
            <person name="Bailey B.A."/>
            <person name="Cohen S.P."/>
        </authorList>
    </citation>
    <scope>NUCLEOTIDE SEQUENCE [LARGE SCALE GENOMIC DNA]</scope>
    <source>
        <strain evidence="10 11">GH-19</strain>
    </source>
</reference>
<dbReference type="CDD" id="cd17323">
    <property type="entry name" value="MFS_Tpo1_MDR_like"/>
    <property type="match status" value="1"/>
</dbReference>
<sequence>MASPRDSVDWDLCSTVFDHQSAGQHGGVDAEKPPKVAYCGGGSSTDPFVVVWDKNDPENPYNWSKTRKWILTAQLALATFTVSFSSSSYSGGLTFIVRDLHVSEELAVLGISLYVLGFALGPLLFAPLCEASIYLTFPSSCLLIPSVATDVWSRLYAPFQLGGCLGKNIATILACRLLTGIFGSSPLTNAGGTIADIWDARERGLASAIYASVPFLGPVIGPIVGGFVAENPRLRWTFNFWLMFIFSVLSWITGYFFAPETYAPVLLRRRAVKLTKLSNHQVYYVSKYDLSGRSKSFSQLICTNLSRPFVFMITEPIVSLFAIYTAIVYGTLYALFSAFPIVFQRHRGWSAGQGGLAFIGVGLGIAMGTLTSSIQNSIYRKAMEKSPTGRAPPEARLHMSMVGAVLVPVGLFWFAWTADPPIHWIVPIIGGFPFGMGICQILQSSTAYLMDAYSTYFASAIAATVILRSICGAVFPLISPAMFNKLGDQWAMTVFAILGLICTPIPFLFWKWGSWVRAKSKFACHDSDI</sequence>
<feature type="transmembrane region" description="Helical" evidence="8">
    <location>
        <begin position="317"/>
        <end position="343"/>
    </location>
</feature>
<dbReference type="Gene3D" id="1.20.1250.20">
    <property type="entry name" value="MFS general substrate transporter like domains"/>
    <property type="match status" value="1"/>
</dbReference>
<name>A0ABR1JSW4_9AGAR</name>
<feature type="transmembrane region" description="Helical" evidence="8">
    <location>
        <begin position="106"/>
        <end position="126"/>
    </location>
</feature>
<keyword evidence="2" id="KW-0813">Transport</keyword>
<proteinExistence type="inferred from homology"/>
<dbReference type="InterPro" id="IPR036259">
    <property type="entry name" value="MFS_trans_sf"/>
</dbReference>
<evidence type="ECO:0000256" key="8">
    <source>
        <dbReference type="SAM" id="Phobius"/>
    </source>
</evidence>
<accession>A0ABR1JSW4</accession>
<feature type="transmembrane region" description="Helical" evidence="8">
    <location>
        <begin position="395"/>
        <end position="416"/>
    </location>
</feature>
<evidence type="ECO:0000256" key="7">
    <source>
        <dbReference type="ARBA" id="ARBA00038459"/>
    </source>
</evidence>
<dbReference type="PANTHER" id="PTHR23502:SF186">
    <property type="entry name" value="MAJOR FACILITATOR SUPERFAMILY (MFS) PROFILE DOMAIN-CONTAINING PROTEIN"/>
    <property type="match status" value="1"/>
</dbReference>
<keyword evidence="11" id="KW-1185">Reference proteome</keyword>
<feature type="transmembrane region" description="Helical" evidence="8">
    <location>
        <begin position="208"/>
        <end position="228"/>
    </location>
</feature>
<protein>
    <recommendedName>
        <fullName evidence="9">Major facilitator superfamily (MFS) profile domain-containing protein</fullName>
    </recommendedName>
</protein>
<evidence type="ECO:0000256" key="5">
    <source>
        <dbReference type="ARBA" id="ARBA00022989"/>
    </source>
</evidence>
<evidence type="ECO:0000313" key="10">
    <source>
        <dbReference type="EMBL" id="KAK7466921.1"/>
    </source>
</evidence>
<comment type="subcellular location">
    <subcellularLocation>
        <location evidence="1">Cell membrane</location>
        <topology evidence="1">Multi-pass membrane protein</topology>
    </subcellularLocation>
</comment>
<comment type="caution">
    <text evidence="10">The sequence shown here is derived from an EMBL/GenBank/DDBJ whole genome shotgun (WGS) entry which is preliminary data.</text>
</comment>
<dbReference type="Pfam" id="PF07690">
    <property type="entry name" value="MFS_1"/>
    <property type="match status" value="1"/>
</dbReference>
<dbReference type="PROSITE" id="PS50850">
    <property type="entry name" value="MFS"/>
    <property type="match status" value="1"/>
</dbReference>
<keyword evidence="3" id="KW-1003">Cell membrane</keyword>
<evidence type="ECO:0000256" key="3">
    <source>
        <dbReference type="ARBA" id="ARBA00022475"/>
    </source>
</evidence>
<evidence type="ECO:0000313" key="11">
    <source>
        <dbReference type="Proteomes" id="UP001498398"/>
    </source>
</evidence>
<dbReference type="InterPro" id="IPR020846">
    <property type="entry name" value="MFS_dom"/>
</dbReference>
<evidence type="ECO:0000256" key="2">
    <source>
        <dbReference type="ARBA" id="ARBA00022448"/>
    </source>
</evidence>
<evidence type="ECO:0000256" key="6">
    <source>
        <dbReference type="ARBA" id="ARBA00023136"/>
    </source>
</evidence>